<dbReference type="AlphaFoldDB" id="E4QB12"/>
<reference evidence="1 2" key="2">
    <citation type="journal article" date="2011" name="J. Bacteriol.">
        <title>Complete genome sequences for the anaerobic, extremely thermophilic plant biomass-degrading bacteria Caldicellulosiruptor hydrothermalis, Caldicellulosiruptor kristjanssonii, Caldicellulosiruptor kronotskyensis, Caldicellulosiruptor owensenis, and Caldicellulosiruptor lactoaceticus.</title>
        <authorList>
            <person name="Blumer-Schuette S.E."/>
            <person name="Ozdemir I."/>
            <person name="Mistry D."/>
            <person name="Lucas S."/>
            <person name="Lapidus A."/>
            <person name="Cheng J.F."/>
            <person name="Goodwin L.A."/>
            <person name="Pitluck S."/>
            <person name="Land M.L."/>
            <person name="Hauser L.J."/>
            <person name="Woyke T."/>
            <person name="Mikhailova N."/>
            <person name="Pati A."/>
            <person name="Kyrpides N.C."/>
            <person name="Ivanova N."/>
            <person name="Detter J.C."/>
            <person name="Walston-Davenport K."/>
            <person name="Han S."/>
            <person name="Adams M.W."/>
            <person name="Kelly R.M."/>
        </authorList>
    </citation>
    <scope>NUCLEOTIDE SEQUENCE [LARGE SCALE GENOMIC DNA]</scope>
    <source>
        <strain evidence="2">DSM 18901 / VKM B-2411 / 108</strain>
    </source>
</reference>
<evidence type="ECO:0008006" key="3">
    <source>
        <dbReference type="Google" id="ProtNLM"/>
    </source>
</evidence>
<dbReference type="Proteomes" id="UP000006890">
    <property type="component" value="Chromosome"/>
</dbReference>
<dbReference type="KEGG" id="chd:Calhy_0233"/>
<dbReference type="RefSeq" id="WP_013402200.1">
    <property type="nucleotide sequence ID" value="NC_014652.1"/>
</dbReference>
<dbReference type="EMBL" id="CP002219">
    <property type="protein sequence ID" value="ADQ05990.1"/>
    <property type="molecule type" value="Genomic_DNA"/>
</dbReference>
<proteinExistence type="predicted"/>
<organism evidence="1 2">
    <name type="scientific">Caldicellulosiruptor hydrothermalis (strain DSM 18901 / VKM B-2411 / 108)</name>
    <dbReference type="NCBI Taxonomy" id="632292"/>
    <lineage>
        <taxon>Bacteria</taxon>
        <taxon>Bacillati</taxon>
        <taxon>Bacillota</taxon>
        <taxon>Bacillota incertae sedis</taxon>
        <taxon>Caldicellulosiruptorales</taxon>
        <taxon>Caldicellulosiruptoraceae</taxon>
        <taxon>Caldicellulosiruptor</taxon>
    </lineage>
</organism>
<keyword evidence="2" id="KW-1185">Reference proteome</keyword>
<accession>E4QB12</accession>
<gene>
    <name evidence="1" type="ordered locus">Calhy_0233</name>
</gene>
<evidence type="ECO:0000313" key="1">
    <source>
        <dbReference type="EMBL" id="ADQ05990.1"/>
    </source>
</evidence>
<protein>
    <recommendedName>
        <fullName evidence="3">DUF4829 domain-containing protein</fullName>
    </recommendedName>
</protein>
<dbReference type="STRING" id="632292.Calhy_0233"/>
<evidence type="ECO:0000313" key="2">
    <source>
        <dbReference type="Proteomes" id="UP000006890"/>
    </source>
</evidence>
<name>E4QB12_CALH1</name>
<sequence>MKKKKKILLAAILILLVVIFSVAIVITSKEFHKTPEGAIRFYIVLHKGPWALSNVKIIRGKYIDKFYGQQYVVEGFTDRVTGMELRFFYLKKDESGLWKITSVGTGP</sequence>
<dbReference type="OrthoDB" id="1716934at2"/>
<dbReference type="HOGENOM" id="CLU_2178981_0_0_9"/>
<reference key="1">
    <citation type="submission" date="2010-09" db="EMBL/GenBank/DDBJ databases">
        <title>Complete sequence of Caldicellulosiruptor hydrothermalis 108.</title>
        <authorList>
            <consortium name="US DOE Joint Genome Institute"/>
            <person name="Lucas S."/>
            <person name="Copeland A."/>
            <person name="Lapidus A."/>
            <person name="Cheng J.-F."/>
            <person name="Bruce D."/>
            <person name="Goodwin L."/>
            <person name="Pitluck S."/>
            <person name="Davenport K."/>
            <person name="Detter J.C."/>
            <person name="Han C."/>
            <person name="Tapia R."/>
            <person name="Land M."/>
            <person name="Hauser L."/>
            <person name="Chang Y.-J."/>
            <person name="Jeffries C."/>
            <person name="Kyrpides N."/>
            <person name="Ivanova N."/>
            <person name="Mikhailova N."/>
            <person name="Blumer-Schuette S.E."/>
            <person name="Kelly R.M."/>
            <person name="Woyke T."/>
        </authorList>
    </citation>
    <scope>NUCLEOTIDE SEQUENCE</scope>
    <source>
        <strain>108</strain>
    </source>
</reference>